<evidence type="ECO:0000256" key="4">
    <source>
        <dbReference type="ARBA" id="ARBA00023172"/>
    </source>
</evidence>
<dbReference type="SUPFAM" id="SSF57863">
    <property type="entry name" value="ArfGap/RecO-like zinc finger"/>
    <property type="match status" value="1"/>
</dbReference>
<evidence type="ECO:0000256" key="2">
    <source>
        <dbReference type="ARBA" id="ARBA00021310"/>
    </source>
</evidence>
<dbReference type="PANTHER" id="PTHR33991">
    <property type="entry name" value="DNA REPAIR PROTEIN RECO"/>
    <property type="match status" value="1"/>
</dbReference>
<dbReference type="Proteomes" id="UP001326613">
    <property type="component" value="Chromosome"/>
</dbReference>
<evidence type="ECO:0000256" key="3">
    <source>
        <dbReference type="ARBA" id="ARBA00022763"/>
    </source>
</evidence>
<evidence type="ECO:0000256" key="1">
    <source>
        <dbReference type="ARBA" id="ARBA00007452"/>
    </source>
</evidence>
<evidence type="ECO:0000313" key="10">
    <source>
        <dbReference type="Proteomes" id="UP001326613"/>
    </source>
</evidence>
<organism evidence="9 10">
    <name type="scientific">Candidatus Trichorickettsia mobilis</name>
    <dbReference type="NCBI Taxonomy" id="1346319"/>
    <lineage>
        <taxon>Bacteria</taxon>
        <taxon>Pseudomonadati</taxon>
        <taxon>Pseudomonadota</taxon>
        <taxon>Alphaproteobacteria</taxon>
        <taxon>Rickettsiales</taxon>
        <taxon>Rickettsiaceae</taxon>
        <taxon>Rickettsieae</taxon>
        <taxon>Candidatus Trichorickettsia</taxon>
    </lineage>
</organism>
<accession>A0ABZ0UWX1</accession>
<dbReference type="Gene3D" id="2.40.50.140">
    <property type="entry name" value="Nucleic acid-binding proteins"/>
    <property type="match status" value="1"/>
</dbReference>
<evidence type="ECO:0000256" key="6">
    <source>
        <dbReference type="ARBA" id="ARBA00033409"/>
    </source>
</evidence>
<keyword evidence="5 7" id="KW-0234">DNA repair</keyword>
<dbReference type="Pfam" id="PF11967">
    <property type="entry name" value="RecO_N"/>
    <property type="match status" value="1"/>
</dbReference>
<feature type="domain" description="DNA replication/recombination mediator RecO N-terminal" evidence="8">
    <location>
        <begin position="1"/>
        <end position="76"/>
    </location>
</feature>
<sequence length="240" mass="27749">MNFQDIGIIIAKKPLKEHSSIILLFTKEHGLHSGVIYEASYKSRSIYQIGNLVDFHWKARLIEHIGSSKCELIKSYSNYFISNKTKLYAFNSIINIITFAFHEREPHNNFFLPLKQYLDNLAISFNFLEYIKIELEILKHSGYELQLERCAVTNANYDLTYVSPKSGKAVSTSSGAKYADKLLPLPKFLSSAIPVVIDEQSKRQALELTSYFFNRYFFHNVQLQSVARNMFIEHILCTKT</sequence>
<protein>
    <recommendedName>
        <fullName evidence="2 7">DNA repair protein RecO</fullName>
    </recommendedName>
    <alternativeName>
        <fullName evidence="6 7">Recombination protein O</fullName>
    </alternativeName>
</protein>
<keyword evidence="10" id="KW-1185">Reference proteome</keyword>
<evidence type="ECO:0000256" key="5">
    <source>
        <dbReference type="ARBA" id="ARBA00023204"/>
    </source>
</evidence>
<dbReference type="RefSeq" id="WP_323738893.1">
    <property type="nucleotide sequence ID" value="NZ_CP112932.1"/>
</dbReference>
<dbReference type="HAMAP" id="MF_00201">
    <property type="entry name" value="RecO"/>
    <property type="match status" value="1"/>
</dbReference>
<evidence type="ECO:0000313" key="9">
    <source>
        <dbReference type="EMBL" id="WPY01419.1"/>
    </source>
</evidence>
<reference evidence="9 10" key="1">
    <citation type="submission" date="2022-10" db="EMBL/GenBank/DDBJ databases">
        <title>Host association and intracellularity evolved multiple times independently in the Rickettsiales.</title>
        <authorList>
            <person name="Castelli M."/>
            <person name="Nardi T."/>
            <person name="Gammuto L."/>
            <person name="Bellinzona G."/>
            <person name="Sabaneyeva E."/>
            <person name="Potekhin A."/>
            <person name="Serra V."/>
            <person name="Petroni G."/>
            <person name="Sassera D."/>
        </authorList>
    </citation>
    <scope>NUCLEOTIDE SEQUENCE [LARGE SCALE GENOMIC DNA]</scope>
    <source>
        <strain evidence="9 10">Kr 154-4</strain>
    </source>
</reference>
<keyword evidence="3 7" id="KW-0227">DNA damage</keyword>
<keyword evidence="4 7" id="KW-0233">DNA recombination</keyword>
<evidence type="ECO:0000256" key="7">
    <source>
        <dbReference type="HAMAP-Rule" id="MF_00201"/>
    </source>
</evidence>
<name>A0ABZ0UWX1_9RICK</name>
<dbReference type="InterPro" id="IPR003717">
    <property type="entry name" value="RecO"/>
</dbReference>
<dbReference type="Gene3D" id="1.20.1440.120">
    <property type="entry name" value="Recombination protein O, C-terminal domain"/>
    <property type="match status" value="1"/>
</dbReference>
<proteinExistence type="inferred from homology"/>
<dbReference type="InterPro" id="IPR022572">
    <property type="entry name" value="DNA_rep/recomb_RecO_N"/>
</dbReference>
<dbReference type="Pfam" id="PF02565">
    <property type="entry name" value="RecO_C"/>
    <property type="match status" value="1"/>
</dbReference>
<dbReference type="PANTHER" id="PTHR33991:SF1">
    <property type="entry name" value="DNA REPAIR PROTEIN RECO"/>
    <property type="match status" value="1"/>
</dbReference>
<dbReference type="InterPro" id="IPR042242">
    <property type="entry name" value="RecO_C"/>
</dbReference>
<dbReference type="InterPro" id="IPR012340">
    <property type="entry name" value="NA-bd_OB-fold"/>
</dbReference>
<dbReference type="EMBL" id="CP112932">
    <property type="protein sequence ID" value="WPY01419.1"/>
    <property type="molecule type" value="Genomic_DNA"/>
</dbReference>
<dbReference type="InterPro" id="IPR037278">
    <property type="entry name" value="ARFGAP/RecO"/>
</dbReference>
<evidence type="ECO:0000259" key="8">
    <source>
        <dbReference type="Pfam" id="PF11967"/>
    </source>
</evidence>
<comment type="function">
    <text evidence="7">Involved in DNA repair and RecF pathway recombination.</text>
</comment>
<gene>
    <name evidence="7" type="primary">recO</name>
    <name evidence="9" type="ORF">Trichorick_01331</name>
</gene>
<comment type="similarity">
    <text evidence="1 7">Belongs to the RecO family.</text>
</comment>
<dbReference type="NCBIfam" id="TIGR00613">
    <property type="entry name" value="reco"/>
    <property type="match status" value="1"/>
</dbReference>